<comment type="caution">
    <text evidence="4">The sequence shown here is derived from an EMBL/GenBank/DDBJ whole genome shotgun (WGS) entry which is preliminary data.</text>
</comment>
<evidence type="ECO:0000256" key="2">
    <source>
        <dbReference type="SAM" id="MobiDB-lite"/>
    </source>
</evidence>
<dbReference type="InterPro" id="IPR004474">
    <property type="entry name" value="LytR_CpsA_psr"/>
</dbReference>
<proteinExistence type="inferred from homology"/>
<name>A0A849K503_9MICO</name>
<feature type="region of interest" description="Disordered" evidence="2">
    <location>
        <begin position="346"/>
        <end position="429"/>
    </location>
</feature>
<dbReference type="PANTHER" id="PTHR33392">
    <property type="entry name" value="POLYISOPRENYL-TEICHOIC ACID--PEPTIDOGLYCAN TEICHOIC ACID TRANSFERASE TAGU"/>
    <property type="match status" value="1"/>
</dbReference>
<dbReference type="AlphaFoldDB" id="A0A849K503"/>
<feature type="region of interest" description="Disordered" evidence="2">
    <location>
        <begin position="44"/>
        <end position="66"/>
    </location>
</feature>
<comment type="similarity">
    <text evidence="1">Belongs to the LytR/CpsA/Psr (LCP) family.</text>
</comment>
<reference evidence="4 5" key="1">
    <citation type="submission" date="2020-05" db="EMBL/GenBank/DDBJ databases">
        <title>Genome sequence of Isoptericola sp. JC619 isolated from Chilika lagoon, India.</title>
        <authorList>
            <person name="Kumar D."/>
            <person name="Appam K."/>
            <person name="Gandham S."/>
            <person name="Uppada J."/>
            <person name="Sasikala C."/>
            <person name="Venkata Ramana C."/>
        </authorList>
    </citation>
    <scope>NUCLEOTIDE SEQUENCE [LARGE SCALE GENOMIC DNA]</scope>
    <source>
        <strain evidence="4 5">JC619</strain>
    </source>
</reference>
<dbReference type="InterPro" id="IPR050922">
    <property type="entry name" value="LytR/CpsA/Psr_CW_biosynth"/>
</dbReference>
<protein>
    <submittedName>
        <fullName evidence="4">LytR family transcriptional regulator</fullName>
    </submittedName>
</protein>
<keyword evidence="5" id="KW-1185">Reference proteome</keyword>
<dbReference type="NCBIfam" id="TIGR00350">
    <property type="entry name" value="lytR_cpsA_psr"/>
    <property type="match status" value="1"/>
</dbReference>
<organism evidence="4 5">
    <name type="scientific">Isoptericola sediminis</name>
    <dbReference type="NCBI Taxonomy" id="2733572"/>
    <lineage>
        <taxon>Bacteria</taxon>
        <taxon>Bacillati</taxon>
        <taxon>Actinomycetota</taxon>
        <taxon>Actinomycetes</taxon>
        <taxon>Micrococcales</taxon>
        <taxon>Promicromonosporaceae</taxon>
        <taxon>Isoptericola</taxon>
    </lineage>
</organism>
<evidence type="ECO:0000313" key="4">
    <source>
        <dbReference type="EMBL" id="NNU27961.1"/>
    </source>
</evidence>
<dbReference type="Pfam" id="PF03816">
    <property type="entry name" value="LytR_cpsA_psr"/>
    <property type="match status" value="1"/>
</dbReference>
<feature type="compositionally biased region" description="Gly residues" evidence="2">
    <location>
        <begin position="392"/>
        <end position="401"/>
    </location>
</feature>
<dbReference type="Gene3D" id="3.40.630.190">
    <property type="entry name" value="LCP protein"/>
    <property type="match status" value="1"/>
</dbReference>
<feature type="compositionally biased region" description="Acidic residues" evidence="2">
    <location>
        <begin position="362"/>
        <end position="374"/>
    </location>
</feature>
<dbReference type="PANTHER" id="PTHR33392:SF6">
    <property type="entry name" value="POLYISOPRENYL-TEICHOIC ACID--PEPTIDOGLYCAN TEICHOIC ACID TRANSFERASE TAGU"/>
    <property type="match status" value="1"/>
</dbReference>
<evidence type="ECO:0000256" key="1">
    <source>
        <dbReference type="ARBA" id="ARBA00006068"/>
    </source>
</evidence>
<sequence>MRWVALGVTAVLALVGAASIAAYVDLKSQIEVSDVDALIGRQRPERDPVAAASDEPADPSDPFAGQDRNILVMGTDYRDAENAAIAGSGDEFHSDSTLVMHISGDRTRIEAISIPRDSLVDIPSCPRPDGSSTAPQSNAMFNTAFSLGGGPEQDLTAAAACTLLTVESLTGLTIDDHVVVKMAGVVDIVDALGGVPMCLPEPVIGDSRYSDLELDAGRQVLDGETSIQFLRVRKGEGMGLELGSDLRRIERQQAFVDSMLREVLDQNLITNTPKLYRMVRASLKSMSTSPELASPSALAGLAWSLRNVDPSSIVFESVPVVEAPTDANRVVWTHEAADLWQRFADDVPLHGEPTPTPTPSDSPEDGVVEAETTADEGTGSAGSDGAVDESGDGAGGGGQGGTVSADNPGTSDPSPSPSPSPSLLPGVCG</sequence>
<gene>
    <name evidence="4" type="ORF">HLI28_10455</name>
</gene>
<dbReference type="Proteomes" id="UP000557204">
    <property type="component" value="Unassembled WGS sequence"/>
</dbReference>
<feature type="domain" description="Cell envelope-related transcriptional attenuator" evidence="3">
    <location>
        <begin position="93"/>
        <end position="263"/>
    </location>
</feature>
<accession>A0A849K503</accession>
<evidence type="ECO:0000259" key="3">
    <source>
        <dbReference type="Pfam" id="PF03816"/>
    </source>
</evidence>
<evidence type="ECO:0000313" key="5">
    <source>
        <dbReference type="Proteomes" id="UP000557204"/>
    </source>
</evidence>
<dbReference type="EMBL" id="JABFAJ010000019">
    <property type="protein sequence ID" value="NNU27961.1"/>
    <property type="molecule type" value="Genomic_DNA"/>
</dbReference>